<reference evidence="3" key="1">
    <citation type="submission" date="2022-12" db="EMBL/GenBank/DDBJ databases">
        <title>Genome assemblies of Blomia tropicalis.</title>
        <authorList>
            <person name="Cui Y."/>
        </authorList>
    </citation>
    <scope>NUCLEOTIDE SEQUENCE</scope>
    <source>
        <tissue evidence="3">Adult mites</tissue>
    </source>
</reference>
<feature type="compositionally biased region" description="Basic and acidic residues" evidence="2">
    <location>
        <begin position="637"/>
        <end position="659"/>
    </location>
</feature>
<protein>
    <recommendedName>
        <fullName evidence="5">YLP motif-containing protein 1</fullName>
    </recommendedName>
</protein>
<feature type="compositionally biased region" description="Low complexity" evidence="2">
    <location>
        <begin position="119"/>
        <end position="132"/>
    </location>
</feature>
<dbReference type="AlphaFoldDB" id="A0A9Q0M1N3"/>
<organism evidence="3 4">
    <name type="scientific">Blomia tropicalis</name>
    <name type="common">Mite</name>
    <dbReference type="NCBI Taxonomy" id="40697"/>
    <lineage>
        <taxon>Eukaryota</taxon>
        <taxon>Metazoa</taxon>
        <taxon>Ecdysozoa</taxon>
        <taxon>Arthropoda</taxon>
        <taxon>Chelicerata</taxon>
        <taxon>Arachnida</taxon>
        <taxon>Acari</taxon>
        <taxon>Acariformes</taxon>
        <taxon>Sarcoptiformes</taxon>
        <taxon>Astigmata</taxon>
        <taxon>Glycyphagoidea</taxon>
        <taxon>Echimyopodidae</taxon>
        <taxon>Blomia</taxon>
    </lineage>
</organism>
<feature type="compositionally biased region" description="Low complexity" evidence="2">
    <location>
        <begin position="164"/>
        <end position="175"/>
    </location>
</feature>
<dbReference type="Proteomes" id="UP001142055">
    <property type="component" value="Chromosome 3"/>
</dbReference>
<feature type="region of interest" description="Disordered" evidence="2">
    <location>
        <begin position="633"/>
        <end position="673"/>
    </location>
</feature>
<dbReference type="InterPro" id="IPR027417">
    <property type="entry name" value="P-loop_NTPase"/>
</dbReference>
<dbReference type="InterPro" id="IPR026314">
    <property type="entry name" value="YLP_motif_con_p1"/>
</dbReference>
<gene>
    <name evidence="3" type="ORF">RDWZM_009560</name>
</gene>
<keyword evidence="4" id="KW-1185">Reference proteome</keyword>
<evidence type="ECO:0000313" key="3">
    <source>
        <dbReference type="EMBL" id="KAJ6218403.1"/>
    </source>
</evidence>
<feature type="region of interest" description="Disordered" evidence="2">
    <location>
        <begin position="976"/>
        <end position="1039"/>
    </location>
</feature>
<dbReference type="Gene3D" id="3.40.50.300">
    <property type="entry name" value="P-loop containing nucleotide triphosphate hydrolases"/>
    <property type="match status" value="1"/>
</dbReference>
<dbReference type="GO" id="GO:0032204">
    <property type="term" value="P:regulation of telomere maintenance"/>
    <property type="evidence" value="ECO:0007669"/>
    <property type="project" value="TreeGrafter"/>
</dbReference>
<evidence type="ECO:0000256" key="2">
    <source>
        <dbReference type="SAM" id="MobiDB-lite"/>
    </source>
</evidence>
<feature type="region of interest" description="Disordered" evidence="2">
    <location>
        <begin position="113"/>
        <end position="181"/>
    </location>
</feature>
<comment type="caution">
    <text evidence="3">The sequence shown here is derived from an EMBL/GenBank/DDBJ whole genome shotgun (WGS) entry which is preliminary data.</text>
</comment>
<evidence type="ECO:0000256" key="1">
    <source>
        <dbReference type="SAM" id="Coils"/>
    </source>
</evidence>
<name>A0A9Q0M1N3_BLOTA</name>
<dbReference type="PANTHER" id="PTHR13413:SF0">
    <property type="entry name" value="YLP MOTIF-CONTAINING PROTEIN 1"/>
    <property type="match status" value="1"/>
</dbReference>
<sequence length="1039" mass="119068">MISPYQQPNMMPQFGTPPVYGVQSQQAPQTPNQSYMYPPTNMYNQTMPQYPYPYQYPVYGSMYQQYPPAPLPPPSQPQAIGSYRQNLAQTPGIVPPPNAITNNNVSLPKMVPPVPPSNSVPNSLSSSVVSPKAVPPPPPLPSSSEQPPTPLQSVADKAPSKIMNQPDQNPNNDNPSTVPFSFDAYHSRLTKNDRKEGWERLLDKNDRQFLEKMLLEANEFDLQLANFEREYEKMKDATTHSNIGDQSLELYNKMWGTWKKNLLDRRNHMLEKQEHYLAQLYKKVCQNFPLFLTKSLTSSKSTPVPESMPIKENKIETKTVPNDLKTMNRFKPIVSEPKNGIMTQIPVPLTAAVTESNPIELPSTKEVEHSPQSTPTKAINNESKDDILQDATVEHLDPRFEKYSQDTLNNYPLIQLSNDFCFLRNQMKFVNAFLLKEKNRIPKKKDGNRTGKPKPNPYVKINVPNQNSKQPLLTQEQKKNEEPSKLHASTTIGRNYENVNVKSIPKPISKPTVEPIPQGLSVPNLVAPTPNRSNIILPILKPAPIPIAISSNSKYQKNIKPVNESSSPICFQPLTATLDPTSLNARPIESINKSIIKTETNIKFEMKKLDKSKMVQRNNPINVEKVNRLGSIPKLSSRPDLKRPKEMSPIRNIRGERSSNRSPSPNIGSLQQRSFASTYFDKQPRMQPQPFRNNMEPMIDSFIEHERTNLMKHDKPYMDPHFFTVPRKFSDEPLYIKDLLDMPGRAFRPPRIVFIIRGLPGSGKSKLVRAIKEKEERYGSPSSSSAIRVHSLDDYFLVENDGPFRTEDDRFTFIYDRSLEVEYKLNLFKAFSKTLTGGFYNMVIVDSVNESIKDVRNLYACAVENNFIPYVIEMESIVRRILDDCFNSEEIIAYCYKNSRQGRTLDDIRSLYDNWELLSPDYLRVDAYSLCEMMTPKTDESRRLFSGLISRDSPLPLPSSPKFVSTFIEQDMDRRENRPMCHPPVRGYSRWENSQDDIDTDPFNRRRPPSPLPEVRNQDYGIRPTMNNNQESFQEFKRV</sequence>
<dbReference type="OMA" id="PYVIEME"/>
<feature type="coiled-coil region" evidence="1">
    <location>
        <begin position="210"/>
        <end position="237"/>
    </location>
</feature>
<proteinExistence type="predicted"/>
<feature type="compositionally biased region" description="Polar residues" evidence="2">
    <location>
        <begin position="660"/>
        <end position="673"/>
    </location>
</feature>
<dbReference type="PANTHER" id="PTHR13413">
    <property type="entry name" value="YLP MOTIF CONTAINING PROTEIN NUCLEAR PROTEIN ZAP"/>
    <property type="match status" value="1"/>
</dbReference>
<feature type="region of interest" description="Disordered" evidence="2">
    <location>
        <begin position="441"/>
        <end position="470"/>
    </location>
</feature>
<dbReference type="SUPFAM" id="SSF52540">
    <property type="entry name" value="P-loop containing nucleoside triphosphate hydrolases"/>
    <property type="match status" value="1"/>
</dbReference>
<evidence type="ECO:0008006" key="5">
    <source>
        <dbReference type="Google" id="ProtNLM"/>
    </source>
</evidence>
<keyword evidence="1" id="KW-0175">Coiled coil</keyword>
<dbReference type="EMBL" id="JAPWDV010000003">
    <property type="protein sequence ID" value="KAJ6218403.1"/>
    <property type="molecule type" value="Genomic_DNA"/>
</dbReference>
<accession>A0A9Q0M1N3</accession>
<dbReference type="GO" id="GO:0005634">
    <property type="term" value="C:nucleus"/>
    <property type="evidence" value="ECO:0007669"/>
    <property type="project" value="InterPro"/>
</dbReference>
<evidence type="ECO:0000313" key="4">
    <source>
        <dbReference type="Proteomes" id="UP001142055"/>
    </source>
</evidence>